<dbReference type="EMBL" id="CANHGI010000006">
    <property type="protein sequence ID" value="CAI5454066.1"/>
    <property type="molecule type" value="Genomic_DNA"/>
</dbReference>
<keyword evidence="4 7" id="KW-1133">Transmembrane helix</keyword>
<accession>A0A9P1J0J9</accession>
<evidence type="ECO:0000313" key="8">
    <source>
        <dbReference type="EMBL" id="CAI5454066.1"/>
    </source>
</evidence>
<feature type="transmembrane region" description="Helical" evidence="7">
    <location>
        <begin position="440"/>
        <end position="461"/>
    </location>
</feature>
<proteinExistence type="predicted"/>
<gene>
    <name evidence="8" type="ORF">CAMP_LOCUS16703</name>
</gene>
<keyword evidence="9" id="KW-1185">Reference proteome</keyword>
<dbReference type="GO" id="GO:0022857">
    <property type="term" value="F:transmembrane transporter activity"/>
    <property type="evidence" value="ECO:0007669"/>
    <property type="project" value="InterPro"/>
</dbReference>
<evidence type="ECO:0000256" key="2">
    <source>
        <dbReference type="ARBA" id="ARBA00022448"/>
    </source>
</evidence>
<dbReference type="InterPro" id="IPR052983">
    <property type="entry name" value="MFS_Riboflavin_Transporter"/>
</dbReference>
<dbReference type="PANTHER" id="PTHR43385">
    <property type="entry name" value="RIBOFLAVIN TRANSPORTER RIBJ"/>
    <property type="match status" value="1"/>
</dbReference>
<dbReference type="Proteomes" id="UP001152747">
    <property type="component" value="Unassembled WGS sequence"/>
</dbReference>
<name>A0A9P1J0J9_9PELO</name>
<keyword evidence="5 7" id="KW-0472">Membrane</keyword>
<feature type="transmembrane region" description="Helical" evidence="7">
    <location>
        <begin position="275"/>
        <end position="296"/>
    </location>
</feature>
<feature type="transmembrane region" description="Helical" evidence="7">
    <location>
        <begin position="413"/>
        <end position="434"/>
    </location>
</feature>
<keyword evidence="3 7" id="KW-0812">Transmembrane</keyword>
<feature type="transmembrane region" description="Helical" evidence="7">
    <location>
        <begin position="207"/>
        <end position="227"/>
    </location>
</feature>
<dbReference type="GO" id="GO:0016020">
    <property type="term" value="C:membrane"/>
    <property type="evidence" value="ECO:0007669"/>
    <property type="project" value="UniProtKB-SubCell"/>
</dbReference>
<dbReference type="InterPro" id="IPR011701">
    <property type="entry name" value="MFS"/>
</dbReference>
<feature type="transmembrane region" description="Helical" evidence="7">
    <location>
        <begin position="378"/>
        <end position="401"/>
    </location>
</feature>
<evidence type="ECO:0000256" key="4">
    <source>
        <dbReference type="ARBA" id="ARBA00022989"/>
    </source>
</evidence>
<evidence type="ECO:0008006" key="10">
    <source>
        <dbReference type="Google" id="ProtNLM"/>
    </source>
</evidence>
<dbReference type="AlphaFoldDB" id="A0A9P1J0J9"/>
<dbReference type="OrthoDB" id="410267at2759"/>
<dbReference type="InterPro" id="IPR036259">
    <property type="entry name" value="MFS_trans_sf"/>
</dbReference>
<protein>
    <recommendedName>
        <fullName evidence="10">Major facilitator superfamily (MFS) profile domain-containing protein</fullName>
    </recommendedName>
</protein>
<feature type="transmembrane region" description="Helical" evidence="7">
    <location>
        <begin position="70"/>
        <end position="91"/>
    </location>
</feature>
<feature type="transmembrane region" description="Helical" evidence="7">
    <location>
        <begin position="156"/>
        <end position="177"/>
    </location>
</feature>
<reference evidence="8" key="1">
    <citation type="submission" date="2022-11" db="EMBL/GenBank/DDBJ databases">
        <authorList>
            <person name="Kikuchi T."/>
        </authorList>
    </citation>
    <scope>NUCLEOTIDE SEQUENCE</scope>
    <source>
        <strain evidence="8">PS1010</strain>
    </source>
</reference>
<feature type="transmembrane region" description="Helical" evidence="7">
    <location>
        <begin position="26"/>
        <end position="50"/>
    </location>
</feature>
<organism evidence="8 9">
    <name type="scientific">Caenorhabditis angaria</name>
    <dbReference type="NCBI Taxonomy" id="860376"/>
    <lineage>
        <taxon>Eukaryota</taxon>
        <taxon>Metazoa</taxon>
        <taxon>Ecdysozoa</taxon>
        <taxon>Nematoda</taxon>
        <taxon>Chromadorea</taxon>
        <taxon>Rhabditida</taxon>
        <taxon>Rhabditina</taxon>
        <taxon>Rhabditomorpha</taxon>
        <taxon>Rhabditoidea</taxon>
        <taxon>Rhabditidae</taxon>
        <taxon>Peloderinae</taxon>
        <taxon>Caenorhabditis</taxon>
    </lineage>
</organism>
<comment type="subcellular location">
    <subcellularLocation>
        <location evidence="1">Membrane</location>
        <topology evidence="1">Multi-pass membrane protein</topology>
    </subcellularLocation>
</comment>
<feature type="transmembrane region" description="Helical" evidence="7">
    <location>
        <begin position="308"/>
        <end position="328"/>
    </location>
</feature>
<evidence type="ECO:0000256" key="6">
    <source>
        <dbReference type="SAM" id="MobiDB-lite"/>
    </source>
</evidence>
<feature type="transmembrane region" description="Helical" evidence="7">
    <location>
        <begin position="122"/>
        <end position="144"/>
    </location>
</feature>
<evidence type="ECO:0000256" key="1">
    <source>
        <dbReference type="ARBA" id="ARBA00004141"/>
    </source>
</evidence>
<feature type="transmembrane region" description="Helical" evidence="7">
    <location>
        <begin position="98"/>
        <end position="116"/>
    </location>
</feature>
<evidence type="ECO:0000256" key="7">
    <source>
        <dbReference type="SAM" id="Phobius"/>
    </source>
</evidence>
<evidence type="ECO:0000256" key="5">
    <source>
        <dbReference type="ARBA" id="ARBA00023136"/>
    </source>
</evidence>
<dbReference type="CDD" id="cd17353">
    <property type="entry name" value="MFS_OFA_like"/>
    <property type="match status" value="1"/>
</dbReference>
<sequence>MILCCKKSSGDPIANAIYKLKPFYQLCVILCGAILIHLTLGTFITFGNMLPYMASYMRNHTDPNIRSEDMMWIPTFQGSFPFSMLIGGITSTKFGPRISAFIGCFLVTLSVALSAYTIQHSFFAFFVSYGIIFGIGNGIAYVSSVSAAINWAPEKVGIVSGIVSAGFGLSSSIFAPIQTWLVNPKNLAPIEEGYFEEAELLERVPGVFIKLAIIYGIMQLIALIVVCDPPFRRSASNESLTDENDSEDGNNPFNENSEDVPPQLTSLEMLKSSTFYCLFLTCFCSSFYANMYWNLYKVYAESFIQDDFFIAMAFSISSIANAIARICWGILTDRTSFQTAFSISTWVATLFIITMPFVQLDKYFDFGKNTVELAKYVYLIWLCVTFICLAATRALFINAIVKCFGTKHQAKNYGILTLASTISGLVLSGISQFFLKMIGFTYLFMITAIFPFVAFVTISFIQKTPQGNRIV</sequence>
<feature type="transmembrane region" description="Helical" evidence="7">
    <location>
        <begin position="340"/>
        <end position="358"/>
    </location>
</feature>
<comment type="caution">
    <text evidence="8">The sequence shown here is derived from an EMBL/GenBank/DDBJ whole genome shotgun (WGS) entry which is preliminary data.</text>
</comment>
<dbReference type="PANTHER" id="PTHR43385:SF1">
    <property type="entry name" value="RIBOFLAVIN TRANSPORTER RIBJ"/>
    <property type="match status" value="1"/>
</dbReference>
<dbReference type="Gene3D" id="1.20.1250.20">
    <property type="entry name" value="MFS general substrate transporter like domains"/>
    <property type="match status" value="2"/>
</dbReference>
<keyword evidence="2" id="KW-0813">Transport</keyword>
<dbReference type="Pfam" id="PF07690">
    <property type="entry name" value="MFS_1"/>
    <property type="match status" value="1"/>
</dbReference>
<evidence type="ECO:0000256" key="3">
    <source>
        <dbReference type="ARBA" id="ARBA00022692"/>
    </source>
</evidence>
<dbReference type="SUPFAM" id="SSF103473">
    <property type="entry name" value="MFS general substrate transporter"/>
    <property type="match status" value="1"/>
</dbReference>
<evidence type="ECO:0000313" key="9">
    <source>
        <dbReference type="Proteomes" id="UP001152747"/>
    </source>
</evidence>
<feature type="region of interest" description="Disordered" evidence="6">
    <location>
        <begin position="236"/>
        <end position="261"/>
    </location>
</feature>